<dbReference type="EC" id="6.1.1.14" evidence="1"/>
<protein>
    <submittedName>
        <fullName evidence="1">Glycyl-tRNA synthetase subunit alpha</fullName>
        <ecNumber evidence="1">6.1.1.14</ecNumber>
    </submittedName>
</protein>
<sequence>MARIRNMAREVAKLFVNERKKLGYPLLDRTQAEKLLKEEG</sequence>
<evidence type="ECO:0000313" key="1">
    <source>
        <dbReference type="EMBL" id="KFN90895.1"/>
    </source>
</evidence>
<comment type="caution">
    <text evidence="1">The sequence shown here is derived from an EMBL/GenBank/DDBJ whole genome shotgun (WGS) entry which is preliminary data.</text>
</comment>
<dbReference type="Proteomes" id="UP000029380">
    <property type="component" value="Unassembled WGS sequence"/>
</dbReference>
<accession>A0A091C2J7</accession>
<dbReference type="GO" id="GO:0004820">
    <property type="term" value="F:glycine-tRNA ligase activity"/>
    <property type="evidence" value="ECO:0007669"/>
    <property type="project" value="UniProtKB-EC"/>
</dbReference>
<dbReference type="AlphaFoldDB" id="A0A091C2J7"/>
<reference evidence="1 2" key="1">
    <citation type="submission" date="2014-08" db="EMBL/GenBank/DDBJ databases">
        <title>Genome sequence of Tetragenococcus muriaticus.</title>
        <authorList>
            <person name="Chuea-nongthon C."/>
            <person name="Rodtong S."/>
            <person name="Yongsawatdigul J."/>
            <person name="Steele J.L."/>
            <person name="Liu X.-y."/>
            <person name="Speers J."/>
            <person name="Glasner J.D."/>
            <person name="Neeno-Eckwall E.C."/>
        </authorList>
    </citation>
    <scope>NUCLEOTIDE SEQUENCE [LARGE SCALE GENOMIC DNA]</scope>
    <source>
        <strain evidence="1 2">PMC-11-5</strain>
    </source>
</reference>
<name>A0A091C2J7_9ENTE</name>
<organism evidence="1 2">
    <name type="scientific">Tetragenococcus muriaticus PMC-11-5</name>
    <dbReference type="NCBI Taxonomy" id="1302649"/>
    <lineage>
        <taxon>Bacteria</taxon>
        <taxon>Bacillati</taxon>
        <taxon>Bacillota</taxon>
        <taxon>Bacilli</taxon>
        <taxon>Lactobacillales</taxon>
        <taxon>Enterococcaceae</taxon>
        <taxon>Tetragenococcus</taxon>
    </lineage>
</organism>
<proteinExistence type="predicted"/>
<dbReference type="EMBL" id="JPVU01000178">
    <property type="protein sequence ID" value="KFN90895.1"/>
    <property type="molecule type" value="Genomic_DNA"/>
</dbReference>
<dbReference type="PATRIC" id="fig|1302649.3.peg.1686"/>
<evidence type="ECO:0000313" key="2">
    <source>
        <dbReference type="Proteomes" id="UP000029380"/>
    </source>
</evidence>
<keyword evidence="1" id="KW-0436">Ligase</keyword>
<gene>
    <name evidence="1" type="ORF">TMUPMC115_1683</name>
</gene>
<keyword evidence="1" id="KW-0030">Aminoacyl-tRNA synthetase</keyword>